<dbReference type="EMBL" id="CAJVPI010002983">
    <property type="protein sequence ID" value="CAG8652438.1"/>
    <property type="molecule type" value="Genomic_DNA"/>
</dbReference>
<evidence type="ECO:0000313" key="1">
    <source>
        <dbReference type="EMBL" id="CAG8652438.1"/>
    </source>
</evidence>
<protein>
    <submittedName>
        <fullName evidence="1">1371_t:CDS:1</fullName>
    </submittedName>
</protein>
<proteinExistence type="predicted"/>
<dbReference type="AlphaFoldDB" id="A0A9N9H790"/>
<reference evidence="1" key="1">
    <citation type="submission" date="2021-06" db="EMBL/GenBank/DDBJ databases">
        <authorList>
            <person name="Kallberg Y."/>
            <person name="Tangrot J."/>
            <person name="Rosling A."/>
        </authorList>
    </citation>
    <scope>NUCLEOTIDE SEQUENCE</scope>
    <source>
        <strain evidence="1">BR232B</strain>
    </source>
</reference>
<dbReference type="OrthoDB" id="10394598at2759"/>
<feature type="non-terminal residue" evidence="1">
    <location>
        <position position="1"/>
    </location>
</feature>
<name>A0A9N9H790_9GLOM</name>
<evidence type="ECO:0000313" key="2">
    <source>
        <dbReference type="Proteomes" id="UP000789739"/>
    </source>
</evidence>
<gene>
    <name evidence="1" type="ORF">PBRASI_LOCUS10334</name>
</gene>
<keyword evidence="2" id="KW-1185">Reference proteome</keyword>
<dbReference type="Proteomes" id="UP000789739">
    <property type="component" value="Unassembled WGS sequence"/>
</dbReference>
<organism evidence="1 2">
    <name type="scientific">Paraglomus brasilianum</name>
    <dbReference type="NCBI Taxonomy" id="144538"/>
    <lineage>
        <taxon>Eukaryota</taxon>
        <taxon>Fungi</taxon>
        <taxon>Fungi incertae sedis</taxon>
        <taxon>Mucoromycota</taxon>
        <taxon>Glomeromycotina</taxon>
        <taxon>Glomeromycetes</taxon>
        <taxon>Paraglomerales</taxon>
        <taxon>Paraglomeraceae</taxon>
        <taxon>Paraglomus</taxon>
    </lineage>
</organism>
<comment type="caution">
    <text evidence="1">The sequence shown here is derived from an EMBL/GenBank/DDBJ whole genome shotgun (WGS) entry which is preliminary data.</text>
</comment>
<sequence>SETPTERQINPTLTNGANINEEHLITFTEAEFPQFLRSQFECFYDDIIVDNERIEISCQIKLEIDEFLNPKDVATKFRIDVEREDGYKWKRGRERPFISFVKDNHRESEQETNENSMDMFHLEQVTNENDIDSVHLQEPIDNATVSKSPEIDVEQLQHEIQMRKEFLDHLMAEFEQKNYQHVQALLNNTKRINNIMGDIQEAREKRKRARTWKDSKPWTMFLQ</sequence>
<accession>A0A9N9H790</accession>